<evidence type="ECO:0000313" key="2">
    <source>
        <dbReference type="EMBL" id="MDV7217292.1"/>
    </source>
</evidence>
<proteinExistence type="predicted"/>
<organism evidence="2 3">
    <name type="scientific">Streptomyces prunicolor</name>
    <dbReference type="NCBI Taxonomy" id="67348"/>
    <lineage>
        <taxon>Bacteria</taxon>
        <taxon>Bacillati</taxon>
        <taxon>Actinomycetota</taxon>
        <taxon>Actinomycetes</taxon>
        <taxon>Kitasatosporales</taxon>
        <taxon>Streptomycetaceae</taxon>
        <taxon>Streptomyces</taxon>
    </lineage>
</organism>
<keyword evidence="3" id="KW-1185">Reference proteome</keyword>
<dbReference type="Proteomes" id="UP001187346">
    <property type="component" value="Unassembled WGS sequence"/>
</dbReference>
<dbReference type="SUPFAM" id="SSF54427">
    <property type="entry name" value="NTF2-like"/>
    <property type="match status" value="1"/>
</dbReference>
<reference evidence="2 3" key="1">
    <citation type="submission" date="2023-10" db="EMBL/GenBank/DDBJ databases">
        <title>Characterization of rhizosphere-enriched actinobacteria from wheat plants lab-grown on chernevaya soil.</title>
        <authorList>
            <person name="Tikhonova E.N."/>
            <person name="Konopkin A."/>
            <person name="Kravchenko I.K."/>
        </authorList>
    </citation>
    <scope>NUCLEOTIDE SEQUENCE [LARGE SCALE GENOMIC DNA]</scope>
    <source>
        <strain evidence="2 3">RR29</strain>
    </source>
</reference>
<evidence type="ECO:0000313" key="3">
    <source>
        <dbReference type="Proteomes" id="UP001187346"/>
    </source>
</evidence>
<dbReference type="Pfam" id="PF13577">
    <property type="entry name" value="SnoaL_4"/>
    <property type="match status" value="1"/>
</dbReference>
<accession>A0ABU4F9M5</accession>
<dbReference type="Gene3D" id="3.10.450.50">
    <property type="match status" value="1"/>
</dbReference>
<comment type="caution">
    <text evidence="2">The sequence shown here is derived from an EMBL/GenBank/DDBJ whole genome shotgun (WGS) entry which is preliminary data.</text>
</comment>
<dbReference type="EMBL" id="JAWMAJ010000042">
    <property type="protein sequence ID" value="MDV7217292.1"/>
    <property type="molecule type" value="Genomic_DNA"/>
</dbReference>
<dbReference type="RefSeq" id="WP_317771657.1">
    <property type="nucleotide sequence ID" value="NZ_JAWMAJ010000042.1"/>
</dbReference>
<evidence type="ECO:0000259" key="1">
    <source>
        <dbReference type="Pfam" id="PF13577"/>
    </source>
</evidence>
<gene>
    <name evidence="2" type="ORF">R5A26_15165</name>
</gene>
<dbReference type="InterPro" id="IPR032710">
    <property type="entry name" value="NTF2-like_dom_sf"/>
</dbReference>
<dbReference type="InterPro" id="IPR037401">
    <property type="entry name" value="SnoaL-like"/>
</dbReference>
<protein>
    <submittedName>
        <fullName evidence="2">Nuclear transport factor 2 family protein</fullName>
    </submittedName>
</protein>
<feature type="domain" description="SnoaL-like" evidence="1">
    <location>
        <begin position="2"/>
        <end position="147"/>
    </location>
</feature>
<name>A0ABU4F9M5_9ACTN</name>
<sequence>MSDERKIQEVLARYVRATDRRDGRSQGALFTVDATVQIFAKTGPDTYETVGEPVIGAAGVEYAVDNFMAPHPEGGSGHHITSDHLIEVDGELAHMNAQFVVFEVRATSRPAAGRPESAFGAQGTVRPVESGYYDTDLRRVDGEWKIVAHRVLMDMPMAIPGA</sequence>